<feature type="region of interest" description="Disordered" evidence="1">
    <location>
        <begin position="97"/>
        <end position="121"/>
    </location>
</feature>
<dbReference type="Proteomes" id="UP000199119">
    <property type="component" value="Unassembled WGS sequence"/>
</dbReference>
<reference evidence="4" key="1">
    <citation type="submission" date="2016-10" db="EMBL/GenBank/DDBJ databases">
        <authorList>
            <person name="Varghese N."/>
            <person name="Submissions S."/>
        </authorList>
    </citation>
    <scope>NUCLEOTIDE SEQUENCE [LARGE SCALE GENOMIC DNA]</scope>
    <source>
        <strain evidence="4">DSM 27981</strain>
    </source>
</reference>
<evidence type="ECO:0000259" key="2">
    <source>
        <dbReference type="SMART" id="SM00834"/>
    </source>
</evidence>
<dbReference type="Pfam" id="PF09723">
    <property type="entry name" value="Zn_ribbon_8"/>
    <property type="match status" value="1"/>
</dbReference>
<accession>A0A1I2FBN1</accession>
<dbReference type="NCBIfam" id="TIGR02605">
    <property type="entry name" value="CxxC_CxxC_SSSS"/>
    <property type="match status" value="1"/>
</dbReference>
<dbReference type="EMBL" id="FONX01000010">
    <property type="protein sequence ID" value="SFF01950.1"/>
    <property type="molecule type" value="Genomic_DNA"/>
</dbReference>
<dbReference type="AlphaFoldDB" id="A0A1I2FBN1"/>
<name>A0A1I2FBN1_9BURK</name>
<evidence type="ECO:0000256" key="1">
    <source>
        <dbReference type="SAM" id="MobiDB-lite"/>
    </source>
</evidence>
<gene>
    <name evidence="3" type="ORF">SAMN04489711_11012</name>
</gene>
<keyword evidence="4" id="KW-1185">Reference proteome</keyword>
<dbReference type="STRING" id="1177982.SAMN04489711_11012"/>
<evidence type="ECO:0000313" key="4">
    <source>
        <dbReference type="Proteomes" id="UP000199119"/>
    </source>
</evidence>
<organism evidence="3 4">
    <name type="scientific">Paracidovorax wautersii</name>
    <dbReference type="NCBI Taxonomy" id="1177982"/>
    <lineage>
        <taxon>Bacteria</taxon>
        <taxon>Pseudomonadati</taxon>
        <taxon>Pseudomonadota</taxon>
        <taxon>Betaproteobacteria</taxon>
        <taxon>Burkholderiales</taxon>
        <taxon>Comamonadaceae</taxon>
        <taxon>Paracidovorax</taxon>
    </lineage>
</organism>
<evidence type="ECO:0000313" key="3">
    <source>
        <dbReference type="EMBL" id="SFF01950.1"/>
    </source>
</evidence>
<feature type="domain" description="Putative regulatory protein FmdB zinc ribbon" evidence="2">
    <location>
        <begin position="1"/>
        <end position="41"/>
    </location>
</feature>
<dbReference type="SMART" id="SM00834">
    <property type="entry name" value="CxxC_CXXC_SSSS"/>
    <property type="match status" value="1"/>
</dbReference>
<dbReference type="RefSeq" id="WP_092940195.1">
    <property type="nucleotide sequence ID" value="NZ_FONX01000010.1"/>
</dbReference>
<feature type="compositionally biased region" description="Basic and acidic residues" evidence="1">
    <location>
        <begin position="52"/>
        <end position="74"/>
    </location>
</feature>
<protein>
    <submittedName>
        <fullName evidence="3">Putative regulatory protein, FmdB family</fullName>
    </submittedName>
</protein>
<proteinExistence type="predicted"/>
<dbReference type="InterPro" id="IPR013429">
    <property type="entry name" value="Regulatory_FmdB_Zinc_ribbon"/>
</dbReference>
<dbReference type="OrthoDB" id="9813321at2"/>
<feature type="region of interest" description="Disordered" evidence="1">
    <location>
        <begin position="50"/>
        <end position="83"/>
    </location>
</feature>
<sequence>MPTYDYHCADCGGFDALRSVAQRNEPAACPVCGAASPRVFASAPHLACTSPEQRRAHETNERARHAPRSSRDTEAGSYGRLRHPAGCGCCSGAGSGKRSATVTAPGGAKAFPSKRPWMISH</sequence>